<accession>A0A8S1J0Q0</accession>
<keyword evidence="4 7" id="KW-0256">Endoplasmic reticulum</keyword>
<evidence type="ECO:0000313" key="8">
    <source>
        <dbReference type="EMBL" id="CAD7699517.1"/>
    </source>
</evidence>
<comment type="caution">
    <text evidence="8">The sequence shown here is derived from an EMBL/GenBank/DDBJ whole genome shotgun (WGS) entry which is preliminary data.</text>
</comment>
<organism evidence="8 9">
    <name type="scientific">Ostreobium quekettii</name>
    <dbReference type="NCBI Taxonomy" id="121088"/>
    <lineage>
        <taxon>Eukaryota</taxon>
        <taxon>Viridiplantae</taxon>
        <taxon>Chlorophyta</taxon>
        <taxon>core chlorophytes</taxon>
        <taxon>Ulvophyceae</taxon>
        <taxon>TCBD clade</taxon>
        <taxon>Bryopsidales</taxon>
        <taxon>Ostreobineae</taxon>
        <taxon>Ostreobiaceae</taxon>
        <taxon>Ostreobium</taxon>
    </lineage>
</organism>
<dbReference type="CDD" id="cd14943">
    <property type="entry name" value="TRAPPC5_Trs31"/>
    <property type="match status" value="1"/>
</dbReference>
<dbReference type="InterPro" id="IPR024096">
    <property type="entry name" value="NO_sig/Golgi_transp_ligand-bd"/>
</dbReference>
<keyword evidence="9" id="KW-1185">Reference proteome</keyword>
<evidence type="ECO:0000256" key="5">
    <source>
        <dbReference type="ARBA" id="ARBA00022892"/>
    </source>
</evidence>
<sequence length="197" mass="21967">MAARHTRNIVDRPIWKSKGEASTVSFSAFAFLFSELIQYSQTKVKSTAELENRLEVAGGEIGRRLLELLTYREKAPKRKTRLLDLLKFVHTTVWPYMFGKTADSLEQANAADDEYMISDVNLALTKYISVPRDMGSFNPGALAAGIVKGILDAAGFPARVSTHYVDVPGLSKPQTTILMKFEPSVMQREARLEPRAT</sequence>
<evidence type="ECO:0000256" key="2">
    <source>
        <dbReference type="ARBA" id="ARBA00006218"/>
    </source>
</evidence>
<evidence type="ECO:0000256" key="7">
    <source>
        <dbReference type="PIRNR" id="PIRNR017479"/>
    </source>
</evidence>
<dbReference type="OrthoDB" id="10254842at2759"/>
<dbReference type="GO" id="GO:0006888">
    <property type="term" value="P:endoplasmic reticulum to Golgi vesicle-mediated transport"/>
    <property type="evidence" value="ECO:0007669"/>
    <property type="project" value="TreeGrafter"/>
</dbReference>
<evidence type="ECO:0000256" key="6">
    <source>
        <dbReference type="ARBA" id="ARBA00023034"/>
    </source>
</evidence>
<dbReference type="Gene3D" id="3.30.1380.20">
    <property type="entry name" value="Trafficking protein particle complex subunit 3"/>
    <property type="match status" value="1"/>
</dbReference>
<dbReference type="Proteomes" id="UP000708148">
    <property type="component" value="Unassembled WGS sequence"/>
</dbReference>
<dbReference type="PANTHER" id="PTHR20902">
    <property type="entry name" value="41-2 PROTEIN ANTIGEN-RELATED"/>
    <property type="match status" value="1"/>
</dbReference>
<proteinExistence type="inferred from homology"/>
<dbReference type="InterPro" id="IPR016696">
    <property type="entry name" value="TRAPP-I_su5"/>
</dbReference>
<dbReference type="InterPro" id="IPR007194">
    <property type="entry name" value="TRAPP_component"/>
</dbReference>
<dbReference type="GO" id="GO:1990072">
    <property type="term" value="C:TRAPPIII protein complex"/>
    <property type="evidence" value="ECO:0007669"/>
    <property type="project" value="TreeGrafter"/>
</dbReference>
<protein>
    <recommendedName>
        <fullName evidence="7">Trafficking protein particle complex subunit</fullName>
    </recommendedName>
</protein>
<evidence type="ECO:0000256" key="4">
    <source>
        <dbReference type="ARBA" id="ARBA00022824"/>
    </source>
</evidence>
<dbReference type="PIRSF" id="PIRSF017479">
    <property type="entry name" value="TRAPP_I_complex_Trs31"/>
    <property type="match status" value="1"/>
</dbReference>
<dbReference type="EMBL" id="CAJHUC010001039">
    <property type="protein sequence ID" value="CAD7699517.1"/>
    <property type="molecule type" value="Genomic_DNA"/>
</dbReference>
<comment type="subunit">
    <text evidence="7">Part of the multisubunit TRAPP (transport protein particle) complex.</text>
</comment>
<dbReference type="GO" id="GO:0005783">
    <property type="term" value="C:endoplasmic reticulum"/>
    <property type="evidence" value="ECO:0007669"/>
    <property type="project" value="UniProtKB-SubCell"/>
</dbReference>
<dbReference type="PANTHER" id="PTHR20902:SF0">
    <property type="entry name" value="TRAFFICKING PROTEIN PARTICLE COMPLEX SUBUNIT 5"/>
    <property type="match status" value="1"/>
</dbReference>
<dbReference type="SUPFAM" id="SSF111126">
    <property type="entry name" value="Ligand-binding domain in the NO signalling and Golgi transport"/>
    <property type="match status" value="1"/>
</dbReference>
<keyword evidence="3 7" id="KW-0813">Transport</keyword>
<evidence type="ECO:0000256" key="3">
    <source>
        <dbReference type="ARBA" id="ARBA00022448"/>
    </source>
</evidence>
<comment type="similarity">
    <text evidence="2 7">Belongs to the TRAPP small subunits family. BET3 subfamily.</text>
</comment>
<name>A0A8S1J0Q0_9CHLO</name>
<gene>
    <name evidence="8" type="ORF">OSTQU699_LOCUS4876</name>
</gene>
<evidence type="ECO:0000313" key="9">
    <source>
        <dbReference type="Proteomes" id="UP000708148"/>
    </source>
</evidence>
<keyword evidence="5 7" id="KW-0931">ER-Golgi transport</keyword>
<reference evidence="8" key="1">
    <citation type="submission" date="2020-12" db="EMBL/GenBank/DDBJ databases">
        <authorList>
            <person name="Iha C."/>
        </authorList>
    </citation>
    <scope>NUCLEOTIDE SEQUENCE</scope>
</reference>
<dbReference type="FunFam" id="3.30.1380.20:FF:000002">
    <property type="entry name" value="Trafficking protein particle complex subunit"/>
    <property type="match status" value="1"/>
</dbReference>
<comment type="subcellular location">
    <subcellularLocation>
        <location evidence="1">Endoplasmic reticulum</location>
    </subcellularLocation>
    <subcellularLocation>
        <location evidence="7">Golgi apparatus</location>
        <location evidence="7">cis-Golgi network</location>
    </subcellularLocation>
</comment>
<dbReference type="GO" id="GO:1990070">
    <property type="term" value="C:TRAPPI protein complex"/>
    <property type="evidence" value="ECO:0007669"/>
    <property type="project" value="TreeGrafter"/>
</dbReference>
<dbReference type="AlphaFoldDB" id="A0A8S1J0Q0"/>
<dbReference type="GO" id="GO:1990071">
    <property type="term" value="C:TRAPPII protein complex"/>
    <property type="evidence" value="ECO:0007669"/>
    <property type="project" value="TreeGrafter"/>
</dbReference>
<keyword evidence="6 7" id="KW-0333">Golgi apparatus</keyword>
<dbReference type="Pfam" id="PF04051">
    <property type="entry name" value="TRAPP"/>
    <property type="match status" value="1"/>
</dbReference>
<evidence type="ECO:0000256" key="1">
    <source>
        <dbReference type="ARBA" id="ARBA00004240"/>
    </source>
</evidence>